<keyword evidence="4" id="KW-0808">Transferase</keyword>
<sequence length="412" mass="44923">MASRPGTERKATASSAAPAVSAVSRRHHEVAVMGGGASGSSLPGQPYAPQLFPSSQEDEAGSSDLVLSDFQGHTRWTTKNNITSSGVAVVLHDMGNLVLRLPNGTIIWQSFDHPTNTILPDVLTNAPWSAAAIARVQPTPIPTGVVMVLWPTSQDACFGQRSLSIWGIIAAMARTSTSGSPTLPLVSVNKKFLSSARKWQKKEIHKESMLGYLNPSNEIGGEHMEFPIVSFHDIATATDNLSTLTNQKWRVWGEMGNELSGWRRRRGGGATARCSVPVLFEIKTNPCAWAWLRKMGMGLSGKNWTKENIESRYMSPKYVMGGVFSVKLDTYSYGVILLEIASGLKITSPQLVKNYIGLTAYASKLWEDDRLGDRPLMSSVTFTLENESALLPAPRHNLHTLLYGISKLKNEG</sequence>
<dbReference type="GO" id="GO:0051707">
    <property type="term" value="P:response to other organism"/>
    <property type="evidence" value="ECO:0007669"/>
    <property type="project" value="UniProtKB-ARBA"/>
</dbReference>
<keyword evidence="7" id="KW-0067">ATP-binding</keyword>
<evidence type="ECO:0000256" key="6">
    <source>
        <dbReference type="ARBA" id="ARBA00022777"/>
    </source>
</evidence>
<evidence type="ECO:0000256" key="7">
    <source>
        <dbReference type="ARBA" id="ARBA00022840"/>
    </source>
</evidence>
<dbReference type="PANTHER" id="PTHR27002:SF1045">
    <property type="entry name" value="RECEPTOR-LIKE SERINE_THREONINE-PROTEIN KINASE"/>
    <property type="match status" value="1"/>
</dbReference>
<evidence type="ECO:0000259" key="12">
    <source>
        <dbReference type="Pfam" id="PF01453"/>
    </source>
</evidence>
<dbReference type="EnsemblPlants" id="EMT33094">
    <property type="protein sequence ID" value="EMT33094"/>
    <property type="gene ID" value="F775_10414"/>
</dbReference>
<dbReference type="Pfam" id="PF01453">
    <property type="entry name" value="B_lectin"/>
    <property type="match status" value="1"/>
</dbReference>
<proteinExistence type="predicted"/>
<dbReference type="SUPFAM" id="SSF51110">
    <property type="entry name" value="alpha-D-mannose-specific plant lectins"/>
    <property type="match status" value="1"/>
</dbReference>
<reference evidence="13" key="1">
    <citation type="submission" date="2015-06" db="UniProtKB">
        <authorList>
            <consortium name="EnsemblPlants"/>
        </authorList>
    </citation>
    <scope>IDENTIFICATION</scope>
</reference>
<evidence type="ECO:0000313" key="13">
    <source>
        <dbReference type="EnsemblPlants" id="EMT33094"/>
    </source>
</evidence>
<dbReference type="GO" id="GO:0005886">
    <property type="term" value="C:plasma membrane"/>
    <property type="evidence" value="ECO:0007669"/>
    <property type="project" value="TreeGrafter"/>
</dbReference>
<dbReference type="PANTHER" id="PTHR27002">
    <property type="entry name" value="RECEPTOR-LIKE SERINE/THREONINE-PROTEIN KINASE SD1-8"/>
    <property type="match status" value="1"/>
</dbReference>
<comment type="catalytic activity">
    <reaction evidence="9">
        <text>L-threonyl-[protein] + ATP = O-phospho-L-threonyl-[protein] + ADP + H(+)</text>
        <dbReference type="Rhea" id="RHEA:46608"/>
        <dbReference type="Rhea" id="RHEA-COMP:11060"/>
        <dbReference type="Rhea" id="RHEA-COMP:11605"/>
        <dbReference type="ChEBI" id="CHEBI:15378"/>
        <dbReference type="ChEBI" id="CHEBI:30013"/>
        <dbReference type="ChEBI" id="CHEBI:30616"/>
        <dbReference type="ChEBI" id="CHEBI:61977"/>
        <dbReference type="ChEBI" id="CHEBI:456216"/>
        <dbReference type="EC" id="2.7.11.1"/>
    </reaction>
</comment>
<dbReference type="EC" id="2.7.11.1" evidence="2"/>
<evidence type="ECO:0000256" key="10">
    <source>
        <dbReference type="ARBA" id="ARBA00048679"/>
    </source>
</evidence>
<feature type="domain" description="Bulb-type lectin" evidence="12">
    <location>
        <begin position="62"/>
        <end position="122"/>
    </location>
</feature>
<dbReference type="GO" id="GO:0005524">
    <property type="term" value="F:ATP binding"/>
    <property type="evidence" value="ECO:0007669"/>
    <property type="project" value="UniProtKB-KW"/>
</dbReference>
<organism evidence="13">
    <name type="scientific">Aegilops tauschii</name>
    <name type="common">Tausch's goatgrass</name>
    <name type="synonym">Aegilops squarrosa</name>
    <dbReference type="NCBI Taxonomy" id="37682"/>
    <lineage>
        <taxon>Eukaryota</taxon>
        <taxon>Viridiplantae</taxon>
        <taxon>Streptophyta</taxon>
        <taxon>Embryophyta</taxon>
        <taxon>Tracheophyta</taxon>
        <taxon>Spermatophyta</taxon>
        <taxon>Magnoliopsida</taxon>
        <taxon>Liliopsida</taxon>
        <taxon>Poales</taxon>
        <taxon>Poaceae</taxon>
        <taxon>BOP clade</taxon>
        <taxon>Pooideae</taxon>
        <taxon>Triticodae</taxon>
        <taxon>Triticeae</taxon>
        <taxon>Triticinae</taxon>
        <taxon>Aegilops</taxon>
    </lineage>
</organism>
<evidence type="ECO:0000256" key="1">
    <source>
        <dbReference type="ARBA" id="ARBA00004479"/>
    </source>
</evidence>
<evidence type="ECO:0000256" key="11">
    <source>
        <dbReference type="SAM" id="MobiDB-lite"/>
    </source>
</evidence>
<dbReference type="AlphaFoldDB" id="M8CF69"/>
<evidence type="ECO:0000256" key="9">
    <source>
        <dbReference type="ARBA" id="ARBA00047899"/>
    </source>
</evidence>
<dbReference type="GO" id="GO:0004674">
    <property type="term" value="F:protein serine/threonine kinase activity"/>
    <property type="evidence" value="ECO:0007669"/>
    <property type="project" value="UniProtKB-KW"/>
</dbReference>
<name>M8CF69_AEGTA</name>
<dbReference type="InterPro" id="IPR036426">
    <property type="entry name" value="Bulb-type_lectin_dom_sf"/>
</dbReference>
<keyword evidence="8" id="KW-0675">Receptor</keyword>
<evidence type="ECO:0000256" key="3">
    <source>
        <dbReference type="ARBA" id="ARBA00022527"/>
    </source>
</evidence>
<evidence type="ECO:0000256" key="4">
    <source>
        <dbReference type="ARBA" id="ARBA00022679"/>
    </source>
</evidence>
<evidence type="ECO:0000256" key="5">
    <source>
        <dbReference type="ARBA" id="ARBA00022741"/>
    </source>
</evidence>
<feature type="compositionally biased region" description="Low complexity" evidence="11">
    <location>
        <begin position="12"/>
        <end position="23"/>
    </location>
</feature>
<dbReference type="SUPFAM" id="SSF56112">
    <property type="entry name" value="Protein kinase-like (PK-like)"/>
    <property type="match status" value="1"/>
</dbReference>
<dbReference type="InterPro" id="IPR011009">
    <property type="entry name" value="Kinase-like_dom_sf"/>
</dbReference>
<keyword evidence="3" id="KW-0723">Serine/threonine-protein kinase</keyword>
<feature type="region of interest" description="Disordered" evidence="11">
    <location>
        <begin position="1"/>
        <end position="59"/>
    </location>
</feature>
<feature type="compositionally biased region" description="Basic and acidic residues" evidence="11">
    <location>
        <begin position="1"/>
        <end position="11"/>
    </location>
</feature>
<comment type="subcellular location">
    <subcellularLocation>
        <location evidence="1">Membrane</location>
        <topology evidence="1">Single-pass type I membrane protein</topology>
    </subcellularLocation>
</comment>
<evidence type="ECO:0000256" key="2">
    <source>
        <dbReference type="ARBA" id="ARBA00012513"/>
    </source>
</evidence>
<keyword evidence="5" id="KW-0547">Nucleotide-binding</keyword>
<dbReference type="InterPro" id="IPR001480">
    <property type="entry name" value="Bulb-type_lectin_dom"/>
</dbReference>
<protein>
    <recommendedName>
        <fullName evidence="2">non-specific serine/threonine protein kinase</fullName>
        <ecNumber evidence="2">2.7.11.1</ecNumber>
    </recommendedName>
</protein>
<accession>M8CF69</accession>
<dbReference type="Gene3D" id="2.90.10.10">
    <property type="entry name" value="Bulb-type lectin domain"/>
    <property type="match status" value="1"/>
</dbReference>
<keyword evidence="6" id="KW-0418">Kinase</keyword>
<evidence type="ECO:0000256" key="8">
    <source>
        <dbReference type="ARBA" id="ARBA00023170"/>
    </source>
</evidence>
<dbReference type="Gene3D" id="1.10.510.10">
    <property type="entry name" value="Transferase(Phosphotransferase) domain 1"/>
    <property type="match status" value="1"/>
</dbReference>
<comment type="catalytic activity">
    <reaction evidence="10">
        <text>L-seryl-[protein] + ATP = O-phospho-L-seryl-[protein] + ADP + H(+)</text>
        <dbReference type="Rhea" id="RHEA:17989"/>
        <dbReference type="Rhea" id="RHEA-COMP:9863"/>
        <dbReference type="Rhea" id="RHEA-COMP:11604"/>
        <dbReference type="ChEBI" id="CHEBI:15378"/>
        <dbReference type="ChEBI" id="CHEBI:29999"/>
        <dbReference type="ChEBI" id="CHEBI:30616"/>
        <dbReference type="ChEBI" id="CHEBI:83421"/>
        <dbReference type="ChEBI" id="CHEBI:456216"/>
        <dbReference type="EC" id="2.7.11.1"/>
    </reaction>
</comment>